<gene>
    <name evidence="2" type="ORF">PV06_11867</name>
</gene>
<keyword evidence="3" id="KW-1185">Reference proteome</keyword>
<dbReference type="VEuPathDB" id="FungiDB:PV06_11867"/>
<name>A0A0D2A602_9EURO</name>
<proteinExistence type="predicted"/>
<dbReference type="GeneID" id="27363941"/>
<dbReference type="AlphaFoldDB" id="A0A0D2A602"/>
<evidence type="ECO:0000313" key="2">
    <source>
        <dbReference type="EMBL" id="KIW35791.1"/>
    </source>
</evidence>
<organism evidence="2 3">
    <name type="scientific">Exophiala oligosperma</name>
    <dbReference type="NCBI Taxonomy" id="215243"/>
    <lineage>
        <taxon>Eukaryota</taxon>
        <taxon>Fungi</taxon>
        <taxon>Dikarya</taxon>
        <taxon>Ascomycota</taxon>
        <taxon>Pezizomycotina</taxon>
        <taxon>Eurotiomycetes</taxon>
        <taxon>Chaetothyriomycetidae</taxon>
        <taxon>Chaetothyriales</taxon>
        <taxon>Herpotrichiellaceae</taxon>
        <taxon>Exophiala</taxon>
    </lineage>
</organism>
<feature type="region of interest" description="Disordered" evidence="1">
    <location>
        <begin position="1"/>
        <end position="54"/>
    </location>
</feature>
<dbReference type="OrthoDB" id="10272524at2759"/>
<evidence type="ECO:0000313" key="3">
    <source>
        <dbReference type="Proteomes" id="UP000053342"/>
    </source>
</evidence>
<feature type="compositionally biased region" description="Polar residues" evidence="1">
    <location>
        <begin position="27"/>
        <end position="44"/>
    </location>
</feature>
<reference evidence="2 3" key="1">
    <citation type="submission" date="2015-01" db="EMBL/GenBank/DDBJ databases">
        <title>The Genome Sequence of Exophiala oligosperma CBS72588.</title>
        <authorList>
            <consortium name="The Broad Institute Genomics Platform"/>
            <person name="Cuomo C."/>
            <person name="de Hoog S."/>
            <person name="Gorbushina A."/>
            <person name="Stielow B."/>
            <person name="Teixiera M."/>
            <person name="Abouelleil A."/>
            <person name="Chapman S.B."/>
            <person name="Priest M."/>
            <person name="Young S.K."/>
            <person name="Wortman J."/>
            <person name="Nusbaum C."/>
            <person name="Birren B."/>
        </authorList>
    </citation>
    <scope>NUCLEOTIDE SEQUENCE [LARGE SCALE GENOMIC DNA]</scope>
    <source>
        <strain evidence="2 3">CBS 72588</strain>
    </source>
</reference>
<accession>A0A0D2A602</accession>
<dbReference type="Proteomes" id="UP000053342">
    <property type="component" value="Unassembled WGS sequence"/>
</dbReference>
<protein>
    <submittedName>
        <fullName evidence="2">Uncharacterized protein</fullName>
    </submittedName>
</protein>
<evidence type="ECO:0000256" key="1">
    <source>
        <dbReference type="SAM" id="MobiDB-lite"/>
    </source>
</evidence>
<dbReference type="HOGENOM" id="CLU_1749652_0_0_1"/>
<dbReference type="EMBL" id="KN847417">
    <property type="protein sequence ID" value="KIW35791.1"/>
    <property type="molecule type" value="Genomic_DNA"/>
</dbReference>
<dbReference type="RefSeq" id="XP_016256007.1">
    <property type="nucleotide sequence ID" value="XM_016413613.1"/>
</dbReference>
<sequence>MTDLGLAKYRHPERWDTESPPVRAATKRTQGQTPGATQRSSQPDSLEGRSNAERRASRIHQVLRELAEILNDLQSFTGSIQPTVWDAVLILSSTLLTVAYYLYRSYNFPFKFVKLFEEISPRQLVNLYDMNGGCVRERKIIRDMAEGDN</sequence>